<dbReference type="InterPro" id="IPR008928">
    <property type="entry name" value="6-hairpin_glycosidase_sf"/>
</dbReference>
<dbReference type="AlphaFoldDB" id="A0A972F5M7"/>
<name>A0A972F5M7_9RHOO</name>
<proteinExistence type="predicted"/>
<comment type="caution">
    <text evidence="3">The sequence shown here is derived from an EMBL/GenBank/DDBJ whole genome shotgun (WGS) entry which is preliminary data.</text>
</comment>
<dbReference type="Gene3D" id="1.50.10.20">
    <property type="match status" value="1"/>
</dbReference>
<dbReference type="PANTHER" id="PTHR42899">
    <property type="entry name" value="SPERMATOGENESIS-ASSOCIATED PROTEIN 20"/>
    <property type="match status" value="1"/>
</dbReference>
<keyword evidence="4" id="KW-1185">Reference proteome</keyword>
<accession>A0A972F5M7</accession>
<feature type="coiled-coil region" evidence="1">
    <location>
        <begin position="136"/>
        <end position="163"/>
    </location>
</feature>
<dbReference type="CDD" id="cd02955">
    <property type="entry name" value="SSP411"/>
    <property type="match status" value="1"/>
</dbReference>
<protein>
    <submittedName>
        <fullName evidence="3">DUF255 domain-containing protein</fullName>
    </submittedName>
</protein>
<dbReference type="SUPFAM" id="SSF52833">
    <property type="entry name" value="Thioredoxin-like"/>
    <property type="match status" value="1"/>
</dbReference>
<keyword evidence="1" id="KW-0175">Coiled coil</keyword>
<dbReference type="RefSeq" id="WP_168986410.1">
    <property type="nucleotide sequence ID" value="NZ_CAWPHM010000275.1"/>
</dbReference>
<dbReference type="PIRSF" id="PIRSF006402">
    <property type="entry name" value="UCP006402_thioredoxin"/>
    <property type="match status" value="1"/>
</dbReference>
<dbReference type="PANTHER" id="PTHR42899:SF1">
    <property type="entry name" value="SPERMATOGENESIS-ASSOCIATED PROTEIN 20"/>
    <property type="match status" value="1"/>
</dbReference>
<evidence type="ECO:0000259" key="2">
    <source>
        <dbReference type="Pfam" id="PF03190"/>
    </source>
</evidence>
<dbReference type="InterPro" id="IPR036249">
    <property type="entry name" value="Thioredoxin-like_sf"/>
</dbReference>
<evidence type="ECO:0000313" key="4">
    <source>
        <dbReference type="Proteomes" id="UP000599523"/>
    </source>
</evidence>
<reference evidence="3" key="1">
    <citation type="submission" date="2019-12" db="EMBL/GenBank/DDBJ databases">
        <title>Comparative genomics gives insights into the taxonomy of the Azoarcus-Aromatoleum group and reveals separate origins of nif in the plant-associated Azoarcus and non-plant-associated Aromatoleum sub-groups.</title>
        <authorList>
            <person name="Lafos M."/>
            <person name="Maluk M."/>
            <person name="Batista M."/>
            <person name="Junghare M."/>
            <person name="Carmona M."/>
            <person name="Faoro H."/>
            <person name="Cruz L.M."/>
            <person name="Battistoni F."/>
            <person name="De Souza E."/>
            <person name="Pedrosa F."/>
            <person name="Chen W.-M."/>
            <person name="Poole P.S."/>
            <person name="Dixon R.A."/>
            <person name="James E.K."/>
        </authorList>
    </citation>
    <scope>NUCLEOTIDE SEQUENCE</scope>
    <source>
        <strain evidence="3">NSC3</strain>
    </source>
</reference>
<dbReference type="Gene3D" id="1.50.10.10">
    <property type="match status" value="1"/>
</dbReference>
<evidence type="ECO:0000313" key="3">
    <source>
        <dbReference type="EMBL" id="NMG01618.1"/>
    </source>
</evidence>
<dbReference type="Pfam" id="PF03190">
    <property type="entry name" value="Thioredox_DsbH"/>
    <property type="match status" value="1"/>
</dbReference>
<organism evidence="3 4">
    <name type="scientific">Azoarcus taiwanensis</name>
    <dbReference type="NCBI Taxonomy" id="666964"/>
    <lineage>
        <taxon>Bacteria</taxon>
        <taxon>Pseudomonadati</taxon>
        <taxon>Pseudomonadota</taxon>
        <taxon>Betaproteobacteria</taxon>
        <taxon>Rhodocyclales</taxon>
        <taxon>Zoogloeaceae</taxon>
        <taxon>Azoarcus</taxon>
    </lineage>
</organism>
<dbReference type="EMBL" id="WTVM01000004">
    <property type="protein sequence ID" value="NMG01618.1"/>
    <property type="molecule type" value="Genomic_DNA"/>
</dbReference>
<evidence type="ECO:0000256" key="1">
    <source>
        <dbReference type="SAM" id="Coils"/>
    </source>
</evidence>
<gene>
    <name evidence="3" type="ORF">GPA21_01335</name>
</gene>
<dbReference type="InterPro" id="IPR012341">
    <property type="entry name" value="6hp_glycosidase-like_sf"/>
</dbReference>
<dbReference type="InterPro" id="IPR004879">
    <property type="entry name" value="Ssp411-like_TRX"/>
</dbReference>
<dbReference type="GO" id="GO:0005975">
    <property type="term" value="P:carbohydrate metabolic process"/>
    <property type="evidence" value="ECO:0007669"/>
    <property type="project" value="InterPro"/>
</dbReference>
<dbReference type="Proteomes" id="UP000599523">
    <property type="component" value="Unassembled WGS sequence"/>
</dbReference>
<dbReference type="SUPFAM" id="SSF48208">
    <property type="entry name" value="Six-hairpin glycosidases"/>
    <property type="match status" value="1"/>
</dbReference>
<feature type="domain" description="Spermatogenesis-associated protein 20-like TRX" evidence="2">
    <location>
        <begin position="2"/>
        <end position="164"/>
    </location>
</feature>
<dbReference type="InterPro" id="IPR024705">
    <property type="entry name" value="Ssp411"/>
</dbReference>
<dbReference type="Gene3D" id="3.40.30.10">
    <property type="entry name" value="Glutaredoxin"/>
    <property type="match status" value="1"/>
</dbReference>
<sequence length="681" mass="76576">MPNRLAHETSPYLLQHADNPVDWWPWCQEALELARRLDRPILLSVGYAACHWCHVMAHESFEDARTAEVMNRLFVNIKVDREERPDIDQIYQSAHHMLTQRSGGWPLTMFLTPDGTPFFGGTYFPKTPRHGLPAFADLLEHVAETLRNRRRDIEEQNAAVRAALARAASPGAGSHHSDFGPAPLADLRDRLSAAYDQRFGGFGEAPKFPHPTDLEFLLHRWHSCGDEHARDIVLHTLACMAEGGLFDQLGGGFYRYSTDDRWQIPHFEKMLYDNGPLLGLCAEAWQVSGQPLYRDITERTAEWLMREMQDRHGGYCSSLDADSEGVEGRFYVWDRDEISAQLTPELFSVVDLHWGLNAAPNFEHRHWHLTVAMPLDEVATQLDITPDEAARRLADARERLFAKRAMRVPPGLDNKILTSWNGLTIAGMMRAARVFDRDDWATSARDAIAFIRNHHWRDERLYATSAGGEGRLNAYLDDHVFMIEGLIEAMQTRFDPEDLVFAEDLADALLDNFEDRAGGGFFFTRHDHEHLIQRPKPMHDNATPAGNGVAARVLARLGHLTGETRYLDAAERCLQAFYGALARNPSGASSLALALAERLAPPAVIVLRGPQHAIAGWQRRLATRHQPDAMVFTLPTGTPDLPPALDKPAVESATAWLCRGHHCLPPVSDIDALEKLLDTRG</sequence>